<name>A0AAV2RSG9_MEGNR</name>
<reference evidence="1 2" key="1">
    <citation type="submission" date="2024-05" db="EMBL/GenBank/DDBJ databases">
        <authorList>
            <person name="Wallberg A."/>
        </authorList>
    </citation>
    <scope>NUCLEOTIDE SEQUENCE [LARGE SCALE GENOMIC DNA]</scope>
</reference>
<protein>
    <submittedName>
        <fullName evidence="1">Uncharacterized protein</fullName>
    </submittedName>
</protein>
<proteinExistence type="predicted"/>
<accession>A0AAV2RSG9</accession>
<dbReference type="Proteomes" id="UP001497623">
    <property type="component" value="Unassembled WGS sequence"/>
</dbReference>
<dbReference type="EMBL" id="CAXKWB010030205">
    <property type="protein sequence ID" value="CAL4137241.1"/>
    <property type="molecule type" value="Genomic_DNA"/>
</dbReference>
<sequence>MLASRGINSEVPSEIISEELAELVFRVLDVAFIGFTVFWFKPVIISSEFCSEVTSELVNEELDVFEVVPVSETNILGFTNVLQISFTLEDTSWSNEVLGRFKEVVFFTPVLDMDDNSGVTSRDLTELLSLSCEADVFILVVGCSEIIVRNTSVLNESMAVGE</sequence>
<evidence type="ECO:0000313" key="2">
    <source>
        <dbReference type="Proteomes" id="UP001497623"/>
    </source>
</evidence>
<evidence type="ECO:0000313" key="1">
    <source>
        <dbReference type="EMBL" id="CAL4137241.1"/>
    </source>
</evidence>
<keyword evidence="2" id="KW-1185">Reference proteome</keyword>
<gene>
    <name evidence="1" type="ORF">MNOR_LOCUS27991</name>
</gene>
<organism evidence="1 2">
    <name type="scientific">Meganyctiphanes norvegica</name>
    <name type="common">Northern krill</name>
    <name type="synonym">Thysanopoda norvegica</name>
    <dbReference type="NCBI Taxonomy" id="48144"/>
    <lineage>
        <taxon>Eukaryota</taxon>
        <taxon>Metazoa</taxon>
        <taxon>Ecdysozoa</taxon>
        <taxon>Arthropoda</taxon>
        <taxon>Crustacea</taxon>
        <taxon>Multicrustacea</taxon>
        <taxon>Malacostraca</taxon>
        <taxon>Eumalacostraca</taxon>
        <taxon>Eucarida</taxon>
        <taxon>Euphausiacea</taxon>
        <taxon>Euphausiidae</taxon>
        <taxon>Meganyctiphanes</taxon>
    </lineage>
</organism>
<dbReference type="AlphaFoldDB" id="A0AAV2RSG9"/>
<comment type="caution">
    <text evidence="1">The sequence shown here is derived from an EMBL/GenBank/DDBJ whole genome shotgun (WGS) entry which is preliminary data.</text>
</comment>